<proteinExistence type="predicted"/>
<accession>A0A7S3QGY9</accession>
<reference evidence="1" key="1">
    <citation type="submission" date="2021-01" db="EMBL/GenBank/DDBJ databases">
        <authorList>
            <person name="Corre E."/>
            <person name="Pelletier E."/>
            <person name="Niang G."/>
            <person name="Scheremetjew M."/>
            <person name="Finn R."/>
            <person name="Kale V."/>
            <person name="Holt S."/>
            <person name="Cochrane G."/>
            <person name="Meng A."/>
            <person name="Brown T."/>
            <person name="Cohen L."/>
        </authorList>
    </citation>
    <scope>NUCLEOTIDE SEQUENCE</scope>
    <source>
        <strain evidence="1">MM31A-1</strain>
    </source>
</reference>
<gene>
    <name evidence="1" type="ORF">CDEB00056_LOCUS21937</name>
</gene>
<sequence length="257" mass="27925">MGESNLRKIGFCGVDDSVPPTALGIIYNSYPFVEFGVLIRPGKEGEPRFASKEWLEEVGKVAASSGMTLAAHFCGTLVNDVLDGDDTFISTIYALGFRRIQINATAVNGVDTSNLAGSVPNLLEIILKHDEFEFILQKNDETLPLCDGILKMENIPKNMTMLMDESKGFGVLPSSWPKPPSEYDIGYAGGIGPGNLTAVLKKCLDAAGGRKFWVDMESSLRRVDSKGNDVFDLNSVFQCIEAVCIMGLFEHPSCVSK</sequence>
<protein>
    <recommendedName>
        <fullName evidence="2">Phosphoribosylanthranilate isomerase</fullName>
    </recommendedName>
</protein>
<evidence type="ECO:0008006" key="2">
    <source>
        <dbReference type="Google" id="ProtNLM"/>
    </source>
</evidence>
<organism evidence="1">
    <name type="scientific">Chaetoceros debilis</name>
    <dbReference type="NCBI Taxonomy" id="122233"/>
    <lineage>
        <taxon>Eukaryota</taxon>
        <taxon>Sar</taxon>
        <taxon>Stramenopiles</taxon>
        <taxon>Ochrophyta</taxon>
        <taxon>Bacillariophyta</taxon>
        <taxon>Coscinodiscophyceae</taxon>
        <taxon>Chaetocerotophycidae</taxon>
        <taxon>Chaetocerotales</taxon>
        <taxon>Chaetocerotaceae</taxon>
        <taxon>Chaetoceros</taxon>
    </lineage>
</organism>
<name>A0A7S3QGY9_9STRA</name>
<dbReference type="EMBL" id="HBIO01028603">
    <property type="protein sequence ID" value="CAE0477084.1"/>
    <property type="molecule type" value="Transcribed_RNA"/>
</dbReference>
<evidence type="ECO:0000313" key="1">
    <source>
        <dbReference type="EMBL" id="CAE0477084.1"/>
    </source>
</evidence>
<dbReference type="AlphaFoldDB" id="A0A7S3QGY9"/>